<feature type="domain" description="Carbohydrate kinase PfkB" evidence="7">
    <location>
        <begin position="8"/>
        <end position="295"/>
    </location>
</feature>
<organism evidence="8 9">
    <name type="scientific">Fodinibacter luteus</name>
    <dbReference type="NCBI Taxonomy" id="552064"/>
    <lineage>
        <taxon>Bacteria</taxon>
        <taxon>Bacillati</taxon>
        <taxon>Actinomycetota</taxon>
        <taxon>Actinomycetes</taxon>
        <taxon>Micrococcales</taxon>
        <taxon>Intrasporangiaceae</taxon>
        <taxon>Fodinibacter (ex Wang et al. 2009)</taxon>
    </lineage>
</organism>
<evidence type="ECO:0000256" key="5">
    <source>
        <dbReference type="ARBA" id="ARBA00022840"/>
    </source>
</evidence>
<evidence type="ECO:0000313" key="9">
    <source>
        <dbReference type="Proteomes" id="UP001500945"/>
    </source>
</evidence>
<dbReference type="SUPFAM" id="SSF53613">
    <property type="entry name" value="Ribokinase-like"/>
    <property type="match status" value="1"/>
</dbReference>
<keyword evidence="5" id="KW-0067">ATP-binding</keyword>
<accession>A0ABP8K009</accession>
<comment type="similarity">
    <text evidence="1">Belongs to the carbohydrate kinase PfkB family.</text>
</comment>
<evidence type="ECO:0000256" key="6">
    <source>
        <dbReference type="PIRNR" id="PIRNR000535"/>
    </source>
</evidence>
<dbReference type="PANTHER" id="PTHR46566">
    <property type="entry name" value="1-PHOSPHOFRUCTOKINASE-RELATED"/>
    <property type="match status" value="1"/>
</dbReference>
<keyword evidence="4" id="KW-0418">Kinase</keyword>
<evidence type="ECO:0000256" key="3">
    <source>
        <dbReference type="ARBA" id="ARBA00022741"/>
    </source>
</evidence>
<reference evidence="9" key="1">
    <citation type="journal article" date="2019" name="Int. J. Syst. Evol. Microbiol.">
        <title>The Global Catalogue of Microorganisms (GCM) 10K type strain sequencing project: providing services to taxonomists for standard genome sequencing and annotation.</title>
        <authorList>
            <consortium name="The Broad Institute Genomics Platform"/>
            <consortium name="The Broad Institute Genome Sequencing Center for Infectious Disease"/>
            <person name="Wu L."/>
            <person name="Ma J."/>
        </authorList>
    </citation>
    <scope>NUCLEOTIDE SEQUENCE [LARGE SCALE GENOMIC DNA]</scope>
    <source>
        <strain evidence="9">JCM 17809</strain>
    </source>
</reference>
<dbReference type="Pfam" id="PF00294">
    <property type="entry name" value="PfkB"/>
    <property type="match status" value="1"/>
</dbReference>
<gene>
    <name evidence="8" type="primary">pfkB_2</name>
    <name evidence="8" type="ORF">GCM10023168_04270</name>
</gene>
<dbReference type="Gene3D" id="3.40.1190.20">
    <property type="match status" value="1"/>
</dbReference>
<dbReference type="PIRSF" id="PIRSF000535">
    <property type="entry name" value="1PFK/6PFK/LacC"/>
    <property type="match status" value="1"/>
</dbReference>
<keyword evidence="2 6" id="KW-0808">Transferase</keyword>
<dbReference type="PANTHER" id="PTHR46566:SF2">
    <property type="entry name" value="ATP-DEPENDENT 6-PHOSPHOFRUCTOKINASE ISOZYME 2"/>
    <property type="match status" value="1"/>
</dbReference>
<dbReference type="Proteomes" id="UP001500945">
    <property type="component" value="Unassembled WGS sequence"/>
</dbReference>
<evidence type="ECO:0000256" key="4">
    <source>
        <dbReference type="ARBA" id="ARBA00022777"/>
    </source>
</evidence>
<name>A0ABP8K009_9MICO</name>
<protein>
    <submittedName>
        <fullName evidence="8">1-phosphofructokinase</fullName>
    </submittedName>
</protein>
<comment type="caution">
    <text evidence="8">The sequence shown here is derived from an EMBL/GenBank/DDBJ whole genome shotgun (WGS) entry which is preliminary data.</text>
</comment>
<evidence type="ECO:0000256" key="1">
    <source>
        <dbReference type="ARBA" id="ARBA00010688"/>
    </source>
</evidence>
<sequence length="318" mass="32234">MLVVTPNTCIDVTTWLPVLVPGSVSRASRTEVTAGGKGVNVCRTLRALGVTPRLVGLAPVADPRLSELLAAEGCDFLPVPHTGEARLALILLEDSGRVTVVNGRGPEPHEWDHDTFLGTIVGELAATGPAAVLCSGSLPPDVPVDLYGEVVAAAHAAGIPAFVDAAPAVLGASLASGPDLVSPNVGEVESLLHGRTDEHVEEQGDDLPERCVAASRELHARGARRAVVTAGSHGAALTTAGGSWWVDAVHVEVANPIGAGDSFLAGTAHALTGGADDVTAVRHGMAVAAAAVQHERGGMLHASLVDGLLARLPQGVPA</sequence>
<dbReference type="InterPro" id="IPR029056">
    <property type="entry name" value="Ribokinase-like"/>
</dbReference>
<evidence type="ECO:0000259" key="7">
    <source>
        <dbReference type="Pfam" id="PF00294"/>
    </source>
</evidence>
<dbReference type="RefSeq" id="WP_345201768.1">
    <property type="nucleotide sequence ID" value="NZ_BAABGM010000002.1"/>
</dbReference>
<dbReference type="InterPro" id="IPR017583">
    <property type="entry name" value="Tagatose/fructose_Pkinase"/>
</dbReference>
<keyword evidence="9" id="KW-1185">Reference proteome</keyword>
<dbReference type="InterPro" id="IPR011611">
    <property type="entry name" value="PfkB_dom"/>
</dbReference>
<proteinExistence type="inferred from homology"/>
<evidence type="ECO:0000313" key="8">
    <source>
        <dbReference type="EMBL" id="GAA4398322.1"/>
    </source>
</evidence>
<dbReference type="EMBL" id="BAABGM010000002">
    <property type="protein sequence ID" value="GAA4398322.1"/>
    <property type="molecule type" value="Genomic_DNA"/>
</dbReference>
<evidence type="ECO:0000256" key="2">
    <source>
        <dbReference type="ARBA" id="ARBA00022679"/>
    </source>
</evidence>
<keyword evidence="3" id="KW-0547">Nucleotide-binding</keyword>